<protein>
    <recommendedName>
        <fullName evidence="3">DUF3326 domain-containing protein</fullName>
    </recommendedName>
</protein>
<dbReference type="InterPro" id="IPR021763">
    <property type="entry name" value="DUF3326"/>
</dbReference>
<evidence type="ECO:0000313" key="2">
    <source>
        <dbReference type="Proteomes" id="UP000180235"/>
    </source>
</evidence>
<organism evidence="1 2">
    <name type="scientific">Gloeomargarita lithophora Alchichica-D10</name>
    <dbReference type="NCBI Taxonomy" id="1188229"/>
    <lineage>
        <taxon>Bacteria</taxon>
        <taxon>Bacillati</taxon>
        <taxon>Cyanobacteriota</taxon>
        <taxon>Cyanophyceae</taxon>
        <taxon>Gloeomargaritales</taxon>
        <taxon>Gloeomargaritaceae</taxon>
        <taxon>Gloeomargarita</taxon>
    </lineage>
</organism>
<dbReference type="KEGG" id="glt:GlitD10_1422"/>
<dbReference type="EMBL" id="CP017675">
    <property type="protein sequence ID" value="APB33743.1"/>
    <property type="molecule type" value="Genomic_DNA"/>
</dbReference>
<dbReference type="OrthoDB" id="9773169at2"/>
<sequence>MSFYRPYLVAVIIPTGIGASVGGYAGDALPVIRAMAEVVDGVITHPNVLNGAMLYWPLERVWYVEGYALDRFAAGDWGLQPVLQNRIGVVLDAGIEPDLQLRHLQVIQAAQATLGLNIPGHVLSDLPLGVGLRTADSGATWGTVANPDSLLRAVAQLKEQYQVTAVAVVARFPDQWDEAVMAYRQGQGVDPLAGAEAVISHLVVQTFQLPCAHAPALRPLPLDPTVAPQAAAEELGYTFLPSVLVGLSRAPGYGNQRIGGGVWTEQVAAVVVPGTACGGKAVIHWAGQGKLIIAVQENTSHMGVPPEALGISAVKVTSYLEAVGVLAAHKAGVDWRWCGRGGQA</sequence>
<dbReference type="PANTHER" id="PTHR36891:SF1">
    <property type="entry name" value="OS01G0127400 PROTEIN"/>
    <property type="match status" value="1"/>
</dbReference>
<dbReference type="STRING" id="1188229.GlitD10_1422"/>
<dbReference type="RefSeq" id="WP_071454283.1">
    <property type="nucleotide sequence ID" value="NZ_CP017675.1"/>
</dbReference>
<keyword evidence="2" id="KW-1185">Reference proteome</keyword>
<accession>A0A1J0ACV1</accession>
<dbReference type="AlphaFoldDB" id="A0A1J0ACV1"/>
<proteinExistence type="predicted"/>
<reference evidence="1 2" key="1">
    <citation type="submission" date="2016-10" db="EMBL/GenBank/DDBJ databases">
        <title>Description of Gloeomargarita lithophora gen. nov., sp. nov., a thylakoid-bearing basal-branching cyanobacterium with intracellular carbonates, and proposal for Gloeomargaritales ord. nov.</title>
        <authorList>
            <person name="Moreira D."/>
            <person name="Tavera R."/>
            <person name="Benzerara K."/>
            <person name="Skouri-Panet F."/>
            <person name="Couradeau E."/>
            <person name="Gerard E."/>
            <person name="Loussert C."/>
            <person name="Novelo E."/>
            <person name="Zivanovic Y."/>
            <person name="Lopez-Garcia P."/>
        </authorList>
    </citation>
    <scope>NUCLEOTIDE SEQUENCE [LARGE SCALE GENOMIC DNA]</scope>
    <source>
        <strain evidence="1 2">D10</strain>
    </source>
</reference>
<name>A0A1J0ACV1_9CYAN</name>
<evidence type="ECO:0008006" key="3">
    <source>
        <dbReference type="Google" id="ProtNLM"/>
    </source>
</evidence>
<gene>
    <name evidence="1" type="ORF">GlitD10_1422</name>
</gene>
<evidence type="ECO:0000313" key="1">
    <source>
        <dbReference type="EMBL" id="APB33743.1"/>
    </source>
</evidence>
<dbReference type="PANTHER" id="PTHR36891">
    <property type="entry name" value="OS01G0127400 PROTEIN"/>
    <property type="match status" value="1"/>
</dbReference>
<dbReference type="Proteomes" id="UP000180235">
    <property type="component" value="Chromosome"/>
</dbReference>
<dbReference type="Pfam" id="PF11805">
    <property type="entry name" value="DUF3326"/>
    <property type="match status" value="1"/>
</dbReference>